<evidence type="ECO:0000256" key="7">
    <source>
        <dbReference type="ARBA" id="ARBA00022993"/>
    </source>
</evidence>
<comment type="catalytic activity">
    <reaction evidence="8">
        <text>(R)-4'-phosphopantetheine + ATP + H(+) = 3'-dephospho-CoA + diphosphate</text>
        <dbReference type="Rhea" id="RHEA:19801"/>
        <dbReference type="ChEBI" id="CHEBI:15378"/>
        <dbReference type="ChEBI" id="CHEBI:30616"/>
        <dbReference type="ChEBI" id="CHEBI:33019"/>
        <dbReference type="ChEBI" id="CHEBI:57328"/>
        <dbReference type="ChEBI" id="CHEBI:61723"/>
        <dbReference type="EC" id="2.7.7.3"/>
    </reaction>
</comment>
<keyword evidence="4" id="KW-0547">Nucleotide-binding</keyword>
<evidence type="ECO:0000259" key="10">
    <source>
        <dbReference type="Pfam" id="PF01467"/>
    </source>
</evidence>
<dbReference type="GO" id="GO:0005524">
    <property type="term" value="F:ATP binding"/>
    <property type="evidence" value="ECO:0007669"/>
    <property type="project" value="UniProtKB-KW"/>
</dbReference>
<organism evidence="11 12">
    <name type="scientific">Candidatus Riesia pediculischaeffi PTSU</name>
    <dbReference type="NCBI Taxonomy" id="1401651"/>
    <lineage>
        <taxon>Bacteria</taxon>
        <taxon>Pseudomonadati</taxon>
        <taxon>Pseudomonadota</taxon>
        <taxon>Gammaproteobacteria</taxon>
        <taxon>Enterobacterales</taxon>
        <taxon>Enterobacteriaceae</taxon>
        <taxon>Candidatus Riesia</taxon>
    </lineage>
</organism>
<dbReference type="SUPFAM" id="SSF52374">
    <property type="entry name" value="Nucleotidylyl transferase"/>
    <property type="match status" value="1"/>
</dbReference>
<reference evidence="11 12" key="1">
    <citation type="journal article" date="2014" name="G3 (Bethesda)">
        <title>Genome sequence of Candidatus Riesia pediculischaeffi, endosymbiont of chimpanzee lice, and genomic comparison of recently acquired endosymbionts from human and chimpanzee lice.</title>
        <authorList>
            <person name="Boyd B.M."/>
            <person name="Allen J.M."/>
            <person name="de Crecy-Lagard V."/>
            <person name="Reed D.L."/>
        </authorList>
    </citation>
    <scope>NUCLEOTIDE SEQUENCE [LARGE SCALE GENOMIC DNA]</scope>
    <source>
        <strain evidence="11 12">PTSU</strain>
    </source>
</reference>
<keyword evidence="6" id="KW-0460">Magnesium</keyword>
<dbReference type="Pfam" id="PF01467">
    <property type="entry name" value="CTP_transf_like"/>
    <property type="match status" value="1"/>
</dbReference>
<evidence type="ECO:0000313" key="12">
    <source>
        <dbReference type="Proteomes" id="UP000054529"/>
    </source>
</evidence>
<dbReference type="PRINTS" id="PR01020">
    <property type="entry name" value="LPSBIOSNTHSS"/>
</dbReference>
<protein>
    <recommendedName>
        <fullName evidence="9">Pantetheine-phosphate adenylyltransferase</fullName>
        <ecNumber evidence="9">2.7.7.3</ecNumber>
    </recommendedName>
</protein>
<evidence type="ECO:0000313" key="11">
    <source>
        <dbReference type="EMBL" id="KIE64207.1"/>
    </source>
</evidence>
<keyword evidence="1" id="KW-0963">Cytoplasm</keyword>
<evidence type="ECO:0000256" key="1">
    <source>
        <dbReference type="ARBA" id="ARBA00022490"/>
    </source>
</evidence>
<keyword evidence="2 11" id="KW-0808">Transferase</keyword>
<dbReference type="Proteomes" id="UP000054529">
    <property type="component" value="Unassembled WGS sequence"/>
</dbReference>
<dbReference type="Gene3D" id="3.40.50.620">
    <property type="entry name" value="HUPs"/>
    <property type="match status" value="1"/>
</dbReference>
<sequence length="118" mass="13690">MEERIFFVKRSTKSIKNIEVKSINGLITDFARFNKIKILLRSVRTAIDFEYEEKLANLNKKIAKEIETVFLFSSYEFSFISSSSVKEIAYHGGDISKFIPSSIRGKLIKIIYKKIRSV</sequence>
<dbReference type="NCBIfam" id="TIGR01510">
    <property type="entry name" value="coaD_prev_kdtB"/>
    <property type="match status" value="1"/>
</dbReference>
<dbReference type="PATRIC" id="fig|1401651.3.peg.204"/>
<accession>A0A0C1S0X0</accession>
<evidence type="ECO:0000256" key="6">
    <source>
        <dbReference type="ARBA" id="ARBA00022842"/>
    </source>
</evidence>
<comment type="caution">
    <text evidence="11">The sequence shown here is derived from an EMBL/GenBank/DDBJ whole genome shotgun (WGS) entry which is preliminary data.</text>
</comment>
<dbReference type="InterPro" id="IPR004821">
    <property type="entry name" value="Cyt_trans-like"/>
</dbReference>
<dbReference type="AlphaFoldDB" id="A0A0C1S0X0"/>
<dbReference type="PANTHER" id="PTHR21342">
    <property type="entry name" value="PHOSPHOPANTETHEINE ADENYLYLTRANSFERASE"/>
    <property type="match status" value="1"/>
</dbReference>
<dbReference type="GO" id="GO:0015937">
    <property type="term" value="P:coenzyme A biosynthetic process"/>
    <property type="evidence" value="ECO:0007669"/>
    <property type="project" value="UniProtKB-UniRule"/>
</dbReference>
<evidence type="ECO:0000256" key="8">
    <source>
        <dbReference type="ARBA" id="ARBA00029346"/>
    </source>
</evidence>
<keyword evidence="3 11" id="KW-0548">Nucleotidyltransferase</keyword>
<dbReference type="GO" id="GO:0004595">
    <property type="term" value="F:pantetheine-phosphate adenylyltransferase activity"/>
    <property type="evidence" value="ECO:0007669"/>
    <property type="project" value="UniProtKB-UniRule"/>
</dbReference>
<keyword evidence="5" id="KW-0067">ATP-binding</keyword>
<dbReference type="PANTHER" id="PTHR21342:SF1">
    <property type="entry name" value="PHOSPHOPANTETHEINE ADENYLYLTRANSFERASE"/>
    <property type="match status" value="1"/>
</dbReference>
<evidence type="ECO:0000256" key="3">
    <source>
        <dbReference type="ARBA" id="ARBA00022695"/>
    </source>
</evidence>
<name>A0A0C1S0X0_9ENTR</name>
<dbReference type="InterPro" id="IPR001980">
    <property type="entry name" value="PPAT"/>
</dbReference>
<gene>
    <name evidence="11" type="ORF">P689_119178</name>
</gene>
<evidence type="ECO:0000256" key="9">
    <source>
        <dbReference type="NCBIfam" id="TIGR01510"/>
    </source>
</evidence>
<evidence type="ECO:0000256" key="5">
    <source>
        <dbReference type="ARBA" id="ARBA00022840"/>
    </source>
</evidence>
<evidence type="ECO:0000256" key="2">
    <source>
        <dbReference type="ARBA" id="ARBA00022679"/>
    </source>
</evidence>
<dbReference type="InterPro" id="IPR014729">
    <property type="entry name" value="Rossmann-like_a/b/a_fold"/>
</dbReference>
<feature type="domain" description="Cytidyltransferase-like" evidence="10">
    <location>
        <begin position="2"/>
        <end position="87"/>
    </location>
</feature>
<keyword evidence="7" id="KW-0173">Coenzyme A biosynthesis</keyword>
<dbReference type="EMBL" id="AWXV01000002">
    <property type="protein sequence ID" value="KIE64207.1"/>
    <property type="molecule type" value="Genomic_DNA"/>
</dbReference>
<dbReference type="EC" id="2.7.7.3" evidence="9"/>
<proteinExistence type="predicted"/>
<dbReference type="HOGENOM" id="CLU_100149_3_0_6"/>
<evidence type="ECO:0000256" key="4">
    <source>
        <dbReference type="ARBA" id="ARBA00022741"/>
    </source>
</evidence>